<keyword evidence="5" id="KW-0808">Transferase</keyword>
<keyword evidence="12 15" id="KW-0472">Membrane</keyword>
<dbReference type="EC" id="2.3.2.27" evidence="4"/>
<dbReference type="SMART" id="SM00184">
    <property type="entry name" value="RING"/>
    <property type="match status" value="1"/>
</dbReference>
<comment type="pathway">
    <text evidence="3">Protein modification; protein ubiquitination.</text>
</comment>
<dbReference type="AlphaFoldDB" id="A0A4U6TTX8"/>
<evidence type="ECO:0000256" key="10">
    <source>
        <dbReference type="ARBA" id="ARBA00022833"/>
    </source>
</evidence>
<evidence type="ECO:0000256" key="7">
    <source>
        <dbReference type="ARBA" id="ARBA00022723"/>
    </source>
</evidence>
<dbReference type="CDD" id="cd16461">
    <property type="entry name" value="RING-H2_EL5-like"/>
    <property type="match status" value="1"/>
</dbReference>
<dbReference type="GO" id="GO:0016567">
    <property type="term" value="P:protein ubiquitination"/>
    <property type="evidence" value="ECO:0007669"/>
    <property type="project" value="InterPro"/>
</dbReference>
<dbReference type="FunFam" id="3.30.40.10:FF:000457">
    <property type="entry name" value="RING-H2 finger protein ATL3"/>
    <property type="match status" value="1"/>
</dbReference>
<evidence type="ECO:0000256" key="1">
    <source>
        <dbReference type="ARBA" id="ARBA00000900"/>
    </source>
</evidence>
<proteinExistence type="predicted"/>
<gene>
    <name evidence="17" type="ORF">SEVIR_7G118400v2</name>
</gene>
<dbReference type="EMBL" id="CM016558">
    <property type="protein sequence ID" value="TKW04563.1"/>
    <property type="molecule type" value="Genomic_DNA"/>
</dbReference>
<dbReference type="GO" id="GO:0016020">
    <property type="term" value="C:membrane"/>
    <property type="evidence" value="ECO:0007669"/>
    <property type="project" value="UniProtKB-SubCell"/>
</dbReference>
<feature type="compositionally biased region" description="Basic and acidic residues" evidence="14">
    <location>
        <begin position="287"/>
        <end position="298"/>
    </location>
</feature>
<dbReference type="Gene3D" id="3.30.40.10">
    <property type="entry name" value="Zinc/RING finger domain, C3HC4 (zinc finger)"/>
    <property type="match status" value="1"/>
</dbReference>
<dbReference type="Gramene" id="TKW04563">
    <property type="protein sequence ID" value="TKW04563"/>
    <property type="gene ID" value="SEVIR_7G118400v2"/>
</dbReference>
<evidence type="ECO:0000256" key="15">
    <source>
        <dbReference type="SAM" id="Phobius"/>
    </source>
</evidence>
<evidence type="ECO:0000256" key="9">
    <source>
        <dbReference type="ARBA" id="ARBA00022786"/>
    </source>
</evidence>
<dbReference type="PANTHER" id="PTHR46913">
    <property type="entry name" value="RING-H2 FINGER PROTEIN ATL16"/>
    <property type="match status" value="1"/>
</dbReference>
<evidence type="ECO:0000259" key="16">
    <source>
        <dbReference type="PROSITE" id="PS50089"/>
    </source>
</evidence>
<comment type="subcellular location">
    <subcellularLocation>
        <location evidence="2">Membrane</location>
        <topology evidence="2">Single-pass membrane protein</topology>
    </subcellularLocation>
</comment>
<dbReference type="PANTHER" id="PTHR46913:SF1">
    <property type="entry name" value="RING-H2 FINGER PROTEIN ATL16"/>
    <property type="match status" value="1"/>
</dbReference>
<evidence type="ECO:0000256" key="13">
    <source>
        <dbReference type="PROSITE-ProRule" id="PRU00175"/>
    </source>
</evidence>
<accession>A0A4U6TTX8</accession>
<keyword evidence="6 15" id="KW-0812">Transmembrane</keyword>
<sequence length="298" mass="30599">MSSLPEDVDAGSGGGPPAAWWSAASPVGGDVVLSGAVLLFVALAFAFVVYHYFTINRRGGVAGIEVPSSSSAQQRRSTLGGGDAAGGRGGVDAAVLRALPVMVYRAKDRPPGEALECAVCLAELADGEAARFLPRCGHGFHAECVDLWLHGHSTCPLCRVDVDKAGSLPAPPPSSLALPPALPEPANYPTNLPTNVLFWGSQDAVTTVIGGGPSSSRGAPAAALVIEVRDRETAPAVAPTPREGGAAKAQGLARLSSLRRLWSRGRPDAAAASSRSCRQATAADGTEQERAMRLDTCM</sequence>
<dbReference type="SUPFAM" id="SSF57850">
    <property type="entry name" value="RING/U-box"/>
    <property type="match status" value="1"/>
</dbReference>
<feature type="transmembrane region" description="Helical" evidence="15">
    <location>
        <begin position="31"/>
        <end position="53"/>
    </location>
</feature>
<dbReference type="InterPro" id="IPR044600">
    <property type="entry name" value="ATL1/ATL16-like"/>
</dbReference>
<evidence type="ECO:0000256" key="11">
    <source>
        <dbReference type="ARBA" id="ARBA00022989"/>
    </source>
</evidence>
<evidence type="ECO:0000256" key="8">
    <source>
        <dbReference type="ARBA" id="ARBA00022771"/>
    </source>
</evidence>
<dbReference type="Proteomes" id="UP000298652">
    <property type="component" value="Chromosome 7"/>
</dbReference>
<evidence type="ECO:0000256" key="4">
    <source>
        <dbReference type="ARBA" id="ARBA00012483"/>
    </source>
</evidence>
<evidence type="ECO:0000256" key="6">
    <source>
        <dbReference type="ARBA" id="ARBA00022692"/>
    </source>
</evidence>
<dbReference type="OMA" id="VMHHFLA"/>
<evidence type="ECO:0000313" key="18">
    <source>
        <dbReference type="Proteomes" id="UP000298652"/>
    </source>
</evidence>
<dbReference type="GO" id="GO:0008270">
    <property type="term" value="F:zinc ion binding"/>
    <property type="evidence" value="ECO:0007669"/>
    <property type="project" value="UniProtKB-KW"/>
</dbReference>
<evidence type="ECO:0000256" key="2">
    <source>
        <dbReference type="ARBA" id="ARBA00004167"/>
    </source>
</evidence>
<keyword evidence="11 15" id="KW-1133">Transmembrane helix</keyword>
<keyword evidence="7" id="KW-0479">Metal-binding</keyword>
<evidence type="ECO:0000256" key="12">
    <source>
        <dbReference type="ARBA" id="ARBA00023136"/>
    </source>
</evidence>
<dbReference type="InterPro" id="IPR001841">
    <property type="entry name" value="Znf_RING"/>
</dbReference>
<keyword evidence="18" id="KW-1185">Reference proteome</keyword>
<evidence type="ECO:0000256" key="3">
    <source>
        <dbReference type="ARBA" id="ARBA00004906"/>
    </source>
</evidence>
<comment type="catalytic activity">
    <reaction evidence="1">
        <text>S-ubiquitinyl-[E2 ubiquitin-conjugating enzyme]-L-cysteine + [acceptor protein]-L-lysine = [E2 ubiquitin-conjugating enzyme]-L-cysteine + N(6)-ubiquitinyl-[acceptor protein]-L-lysine.</text>
        <dbReference type="EC" id="2.3.2.27"/>
    </reaction>
</comment>
<protein>
    <recommendedName>
        <fullName evidence="4">RING-type E3 ubiquitin transferase</fullName>
        <ecNumber evidence="4">2.3.2.27</ecNumber>
    </recommendedName>
</protein>
<evidence type="ECO:0000256" key="5">
    <source>
        <dbReference type="ARBA" id="ARBA00022679"/>
    </source>
</evidence>
<evidence type="ECO:0000313" key="17">
    <source>
        <dbReference type="EMBL" id="TKW04563.1"/>
    </source>
</evidence>
<feature type="compositionally biased region" description="Low complexity" evidence="14">
    <location>
        <begin position="268"/>
        <end position="283"/>
    </location>
</feature>
<keyword evidence="8 13" id="KW-0863">Zinc-finger</keyword>
<feature type="domain" description="RING-type" evidence="16">
    <location>
        <begin position="117"/>
        <end position="159"/>
    </location>
</feature>
<dbReference type="GO" id="GO:0061630">
    <property type="term" value="F:ubiquitin protein ligase activity"/>
    <property type="evidence" value="ECO:0007669"/>
    <property type="project" value="UniProtKB-EC"/>
</dbReference>
<dbReference type="InterPro" id="IPR013083">
    <property type="entry name" value="Znf_RING/FYVE/PHD"/>
</dbReference>
<dbReference type="Pfam" id="PF13639">
    <property type="entry name" value="zf-RING_2"/>
    <property type="match status" value="1"/>
</dbReference>
<evidence type="ECO:0000256" key="14">
    <source>
        <dbReference type="SAM" id="MobiDB-lite"/>
    </source>
</evidence>
<dbReference type="PROSITE" id="PS50089">
    <property type="entry name" value="ZF_RING_2"/>
    <property type="match status" value="1"/>
</dbReference>
<reference evidence="17" key="1">
    <citation type="submission" date="2019-03" db="EMBL/GenBank/DDBJ databases">
        <title>WGS assembly of Setaria viridis.</title>
        <authorList>
            <person name="Huang P."/>
            <person name="Jenkins J."/>
            <person name="Grimwood J."/>
            <person name="Barry K."/>
            <person name="Healey A."/>
            <person name="Mamidi S."/>
            <person name="Sreedasyam A."/>
            <person name="Shu S."/>
            <person name="Feldman M."/>
            <person name="Wu J."/>
            <person name="Yu Y."/>
            <person name="Chen C."/>
            <person name="Johnson J."/>
            <person name="Rokhsar D."/>
            <person name="Baxter I."/>
            <person name="Schmutz J."/>
            <person name="Brutnell T."/>
            <person name="Kellogg E."/>
        </authorList>
    </citation>
    <scope>NUCLEOTIDE SEQUENCE [LARGE SCALE GENOMIC DNA]</scope>
</reference>
<keyword evidence="10" id="KW-0862">Zinc</keyword>
<organism evidence="17 18">
    <name type="scientific">Setaria viridis</name>
    <name type="common">Green bristlegrass</name>
    <name type="synonym">Setaria italica subsp. viridis</name>
    <dbReference type="NCBI Taxonomy" id="4556"/>
    <lineage>
        <taxon>Eukaryota</taxon>
        <taxon>Viridiplantae</taxon>
        <taxon>Streptophyta</taxon>
        <taxon>Embryophyta</taxon>
        <taxon>Tracheophyta</taxon>
        <taxon>Spermatophyta</taxon>
        <taxon>Magnoliopsida</taxon>
        <taxon>Liliopsida</taxon>
        <taxon>Poales</taxon>
        <taxon>Poaceae</taxon>
        <taxon>PACMAD clade</taxon>
        <taxon>Panicoideae</taxon>
        <taxon>Panicodae</taxon>
        <taxon>Paniceae</taxon>
        <taxon>Cenchrinae</taxon>
        <taxon>Setaria</taxon>
    </lineage>
</organism>
<keyword evidence="9" id="KW-0833">Ubl conjugation pathway</keyword>
<feature type="region of interest" description="Disordered" evidence="14">
    <location>
        <begin position="266"/>
        <end position="298"/>
    </location>
</feature>
<name>A0A4U6TTX8_SETVI</name>